<name>G0L9K6_ZOBGA</name>
<dbReference type="InterPro" id="IPR000182">
    <property type="entry name" value="GNAT_dom"/>
</dbReference>
<dbReference type="Proteomes" id="UP000008898">
    <property type="component" value="Chromosome"/>
</dbReference>
<reference evidence="3" key="1">
    <citation type="submission" date="2009-07" db="EMBL/GenBank/DDBJ databases">
        <title>Complete genome sequence of Zobellia galactanivorans Dsij.</title>
        <authorList>
            <consortium name="Genoscope - CEA"/>
        </authorList>
    </citation>
    <scope>NUCLEOTIDE SEQUENCE [LARGE SCALE GENOMIC DNA]</scope>
    <source>
        <strain evidence="3">DSM 12802 / CCUG 47099 / CIP 106680 / NCIMB 13871 / Dsij</strain>
    </source>
</reference>
<dbReference type="STRING" id="63186.ZOBELLIA_578"/>
<gene>
    <name evidence="2" type="ordered locus">zobellia_578</name>
</gene>
<dbReference type="PANTHER" id="PTHR43792:SF1">
    <property type="entry name" value="N-ACETYLTRANSFERASE DOMAIN-CONTAINING PROTEIN"/>
    <property type="match status" value="1"/>
</dbReference>
<evidence type="ECO:0000313" key="3">
    <source>
        <dbReference type="Proteomes" id="UP000008898"/>
    </source>
</evidence>
<dbReference type="RefSeq" id="WP_013991961.1">
    <property type="nucleotide sequence ID" value="NC_015844.1"/>
</dbReference>
<dbReference type="EMBL" id="FP476056">
    <property type="protein sequence ID" value="CAZ94649.1"/>
    <property type="molecule type" value="Genomic_DNA"/>
</dbReference>
<feature type="domain" description="N-acetyltransferase" evidence="1">
    <location>
        <begin position="8"/>
        <end position="169"/>
    </location>
</feature>
<dbReference type="PROSITE" id="PS51186">
    <property type="entry name" value="GNAT"/>
    <property type="match status" value="1"/>
</dbReference>
<accession>G0L9K6</accession>
<proteinExistence type="predicted"/>
<sequence length="169" mass="19232">MAFNTERLNLKPTTVEDAIFIHELFNSPGWIKYIGDRKVYTVNDAQTYINTKIRPQFEKLGYGNYTVIRTSDGAKVGSCGLYKRDGLPCIDIGFAFLPEYAKKGYAFEAALKLKEMAFNIFHLEELSAITRIDNKASQRLLSKLGLRQNGTIRLPGDSVELLFYHIKNK</sequence>
<dbReference type="EC" id="2.3.1.-" evidence="2"/>
<dbReference type="AlphaFoldDB" id="G0L9K6"/>
<keyword evidence="2" id="KW-0808">Transferase</keyword>
<dbReference type="Pfam" id="PF13302">
    <property type="entry name" value="Acetyltransf_3"/>
    <property type="match status" value="1"/>
</dbReference>
<dbReference type="InterPro" id="IPR016181">
    <property type="entry name" value="Acyl_CoA_acyltransferase"/>
</dbReference>
<dbReference type="InterPro" id="IPR051531">
    <property type="entry name" value="N-acetyltransferase"/>
</dbReference>
<reference evidence="2 3" key="2">
    <citation type="journal article" date="2012" name="Environ. Microbiol.">
        <title>Characterization of the first alginolytic operons in a marine bacterium: from their emergence in marine Flavobacteriia to their independent transfers to marine Proteobacteria and human gut Bacteroides.</title>
        <authorList>
            <person name="Thomas F."/>
            <person name="Barbeyron T."/>
            <person name="Tonon T."/>
            <person name="Genicot S."/>
            <person name="Czjzek M."/>
            <person name="Michel G."/>
        </authorList>
    </citation>
    <scope>NUCLEOTIDE SEQUENCE [LARGE SCALE GENOMIC DNA]</scope>
    <source>
        <strain evidence="3">DSM 12802 / CCUG 47099 / CIP 106680 / NCIMB 13871 / Dsij</strain>
    </source>
</reference>
<dbReference type="OrthoDB" id="9798081at2"/>
<evidence type="ECO:0000313" key="2">
    <source>
        <dbReference type="EMBL" id="CAZ94649.1"/>
    </source>
</evidence>
<dbReference type="HOGENOM" id="CLU_013985_3_1_10"/>
<dbReference type="GO" id="GO:0016747">
    <property type="term" value="F:acyltransferase activity, transferring groups other than amino-acyl groups"/>
    <property type="evidence" value="ECO:0007669"/>
    <property type="project" value="InterPro"/>
</dbReference>
<protein>
    <submittedName>
        <fullName evidence="2">GCN5-related N-acetyltransferase</fullName>
        <ecNumber evidence="2">2.3.1.-</ecNumber>
    </submittedName>
</protein>
<keyword evidence="2" id="KW-0012">Acyltransferase</keyword>
<organism evidence="2 3">
    <name type="scientific">Zobellia galactanivorans (strain DSM 12802 / CCUG 47099 / CIP 106680 / NCIMB 13871 / Dsij)</name>
    <dbReference type="NCBI Taxonomy" id="63186"/>
    <lineage>
        <taxon>Bacteria</taxon>
        <taxon>Pseudomonadati</taxon>
        <taxon>Bacteroidota</taxon>
        <taxon>Flavobacteriia</taxon>
        <taxon>Flavobacteriales</taxon>
        <taxon>Flavobacteriaceae</taxon>
        <taxon>Zobellia</taxon>
    </lineage>
</organism>
<dbReference type="PANTHER" id="PTHR43792">
    <property type="entry name" value="GNAT FAMILY, PUTATIVE (AFU_ORTHOLOGUE AFUA_3G00765)-RELATED-RELATED"/>
    <property type="match status" value="1"/>
</dbReference>
<evidence type="ECO:0000259" key="1">
    <source>
        <dbReference type="PROSITE" id="PS51186"/>
    </source>
</evidence>
<dbReference type="KEGG" id="zga:ZOBELLIA_578"/>
<dbReference type="SUPFAM" id="SSF55729">
    <property type="entry name" value="Acyl-CoA N-acyltransferases (Nat)"/>
    <property type="match status" value="1"/>
</dbReference>
<dbReference type="PATRIC" id="fig|63186.3.peg.569"/>
<dbReference type="Gene3D" id="3.40.630.30">
    <property type="match status" value="1"/>
</dbReference>
<keyword evidence="3" id="KW-1185">Reference proteome</keyword>